<feature type="chain" id="PRO_5022746924" description="Secreted protein" evidence="1">
    <location>
        <begin position="24"/>
        <end position="358"/>
    </location>
</feature>
<protein>
    <recommendedName>
        <fullName evidence="4">Secreted protein</fullName>
    </recommendedName>
</protein>
<keyword evidence="3" id="KW-1185">Reference proteome</keyword>
<accession>A0A5C6AAQ7</accession>
<evidence type="ECO:0000313" key="2">
    <source>
        <dbReference type="EMBL" id="TWT96447.1"/>
    </source>
</evidence>
<dbReference type="EMBL" id="SJPM01000005">
    <property type="protein sequence ID" value="TWT96447.1"/>
    <property type="molecule type" value="Genomic_DNA"/>
</dbReference>
<organism evidence="2 3">
    <name type="scientific">Neorhodopirellula pilleata</name>
    <dbReference type="NCBI Taxonomy" id="2714738"/>
    <lineage>
        <taxon>Bacteria</taxon>
        <taxon>Pseudomonadati</taxon>
        <taxon>Planctomycetota</taxon>
        <taxon>Planctomycetia</taxon>
        <taxon>Pirellulales</taxon>
        <taxon>Pirellulaceae</taxon>
        <taxon>Neorhodopirellula</taxon>
    </lineage>
</organism>
<keyword evidence="1" id="KW-0732">Signal</keyword>
<dbReference type="AlphaFoldDB" id="A0A5C6AAQ7"/>
<evidence type="ECO:0000256" key="1">
    <source>
        <dbReference type="SAM" id="SignalP"/>
    </source>
</evidence>
<gene>
    <name evidence="2" type="ORF">Pla100_29270</name>
</gene>
<feature type="signal peptide" evidence="1">
    <location>
        <begin position="1"/>
        <end position="23"/>
    </location>
</feature>
<dbReference type="Proteomes" id="UP000316213">
    <property type="component" value="Unassembled WGS sequence"/>
</dbReference>
<comment type="caution">
    <text evidence="2">The sequence shown here is derived from an EMBL/GenBank/DDBJ whole genome shotgun (WGS) entry which is preliminary data.</text>
</comment>
<sequence length="358" mass="39781" precursor="true">MIRAIYTILILAAGLGISRSSDADDTECVQLLRRAIDYRTTKMSSGRVVILEQSMHDVQNAEFLFTVTFDGNQRKVARKSRLMGSTKWGGPNHFVLNDEHYIHDTGAHLGIRPSVELVDSSHEPGSRRFAFDPRSLGMCFGGASSMGRNGLDSFLQFFDEDKAECQVSVSVVDGIDAILLTSVLKSESANQHGRVFRVWLAPEFGHSIVAAEFASDGNGHYLKAKYRDYGSGIWYPSKVVSEDRISGAVRHQHVLTVEEAEFNKEVSSDAFQLRSLNPEARRRTSIDAGDSDFAYEADGAKMLDSEDLAIPPQLEDLDDKKFKGFLTRLLARVSALEKEVADLRSRVSERDTNLEPTP</sequence>
<reference evidence="2 3" key="1">
    <citation type="submission" date="2019-02" db="EMBL/GenBank/DDBJ databases">
        <title>Deep-cultivation of Planctomycetes and their phenomic and genomic characterization uncovers novel biology.</title>
        <authorList>
            <person name="Wiegand S."/>
            <person name="Jogler M."/>
            <person name="Boedeker C."/>
            <person name="Pinto D."/>
            <person name="Vollmers J."/>
            <person name="Rivas-Marin E."/>
            <person name="Kohn T."/>
            <person name="Peeters S.H."/>
            <person name="Heuer A."/>
            <person name="Rast P."/>
            <person name="Oberbeckmann S."/>
            <person name="Bunk B."/>
            <person name="Jeske O."/>
            <person name="Meyerdierks A."/>
            <person name="Storesund J.E."/>
            <person name="Kallscheuer N."/>
            <person name="Luecker S."/>
            <person name="Lage O.M."/>
            <person name="Pohl T."/>
            <person name="Merkel B.J."/>
            <person name="Hornburger P."/>
            <person name="Mueller R.-W."/>
            <person name="Bruemmer F."/>
            <person name="Labrenz M."/>
            <person name="Spormann A.M."/>
            <person name="Op Den Camp H."/>
            <person name="Overmann J."/>
            <person name="Amann R."/>
            <person name="Jetten M.S.M."/>
            <person name="Mascher T."/>
            <person name="Medema M.H."/>
            <person name="Devos D.P."/>
            <person name="Kaster A.-K."/>
            <person name="Ovreas L."/>
            <person name="Rohde M."/>
            <person name="Galperin M.Y."/>
            <person name="Jogler C."/>
        </authorList>
    </citation>
    <scope>NUCLEOTIDE SEQUENCE [LARGE SCALE GENOMIC DNA]</scope>
    <source>
        <strain evidence="2 3">Pla100</strain>
    </source>
</reference>
<evidence type="ECO:0008006" key="4">
    <source>
        <dbReference type="Google" id="ProtNLM"/>
    </source>
</evidence>
<proteinExistence type="predicted"/>
<evidence type="ECO:0000313" key="3">
    <source>
        <dbReference type="Proteomes" id="UP000316213"/>
    </source>
</evidence>
<name>A0A5C6AAQ7_9BACT</name>